<evidence type="ECO:0000256" key="5">
    <source>
        <dbReference type="ARBA" id="ARBA00022691"/>
    </source>
</evidence>
<keyword evidence="5" id="KW-0949">S-adenosyl-L-methionine</keyword>
<dbReference type="GO" id="GO:0005829">
    <property type="term" value="C:cytosol"/>
    <property type="evidence" value="ECO:0007669"/>
    <property type="project" value="TreeGrafter"/>
</dbReference>
<dbReference type="GO" id="GO:0032259">
    <property type="term" value="P:methylation"/>
    <property type="evidence" value="ECO:0007669"/>
    <property type="project" value="UniProtKB-KW"/>
</dbReference>
<evidence type="ECO:0000256" key="1">
    <source>
        <dbReference type="ARBA" id="ARBA00010086"/>
    </source>
</evidence>
<keyword evidence="4" id="KW-0808">Transferase</keyword>
<keyword evidence="3" id="KW-0489">Methyltransferase</keyword>
<organism evidence="6 7">
    <name type="scientific">Bursaphelenchus xylophilus</name>
    <name type="common">Pinewood nematode worm</name>
    <name type="synonym">Aphelenchoides xylophilus</name>
    <dbReference type="NCBI Taxonomy" id="6326"/>
    <lineage>
        <taxon>Eukaryota</taxon>
        <taxon>Metazoa</taxon>
        <taxon>Ecdysozoa</taxon>
        <taxon>Nematoda</taxon>
        <taxon>Chromadorea</taxon>
        <taxon>Rhabditida</taxon>
        <taxon>Tylenchina</taxon>
        <taxon>Tylenchomorpha</taxon>
        <taxon>Aphelenchoidea</taxon>
        <taxon>Aphelenchoididae</taxon>
        <taxon>Bursaphelenchus</taxon>
    </lineage>
</organism>
<dbReference type="eggNOG" id="KOG2798">
    <property type="taxonomic scope" value="Eukaryota"/>
</dbReference>
<dbReference type="GO" id="GO:0035498">
    <property type="term" value="P:carnosine metabolic process"/>
    <property type="evidence" value="ECO:0007669"/>
    <property type="project" value="TreeGrafter"/>
</dbReference>
<evidence type="ECO:0000256" key="4">
    <source>
        <dbReference type="ARBA" id="ARBA00022679"/>
    </source>
</evidence>
<dbReference type="GO" id="GO:0030735">
    <property type="term" value="F:carnosine N-methyltransferase activity"/>
    <property type="evidence" value="ECO:0007669"/>
    <property type="project" value="UniProtKB-EC"/>
</dbReference>
<dbReference type="Proteomes" id="UP000095284">
    <property type="component" value="Unplaced"/>
</dbReference>
<evidence type="ECO:0000256" key="3">
    <source>
        <dbReference type="ARBA" id="ARBA00022603"/>
    </source>
</evidence>
<dbReference type="GO" id="GO:0005634">
    <property type="term" value="C:nucleus"/>
    <property type="evidence" value="ECO:0007669"/>
    <property type="project" value="TreeGrafter"/>
</dbReference>
<dbReference type="InterPro" id="IPR029063">
    <property type="entry name" value="SAM-dependent_MTases_sf"/>
</dbReference>
<dbReference type="EC" id="2.1.1.22" evidence="2"/>
<protein>
    <recommendedName>
        <fullName evidence="2">carnosine N-methyltransferase</fullName>
        <ecNumber evidence="2">2.1.1.22</ecNumber>
    </recommendedName>
</protein>
<dbReference type="WBParaSite" id="BXY_1068700.1">
    <property type="protein sequence ID" value="BXY_1068700.1"/>
    <property type="gene ID" value="BXY_1068700"/>
</dbReference>
<dbReference type="SMART" id="SM01296">
    <property type="entry name" value="N2227"/>
    <property type="match status" value="1"/>
</dbReference>
<dbReference type="SUPFAM" id="SSF53335">
    <property type="entry name" value="S-adenosyl-L-methionine-dependent methyltransferases"/>
    <property type="match status" value="1"/>
</dbReference>
<sequence>METQPNMNGECSKEPENDVEAEVEVISEVLSAMLYYERHAAAKFRRQAKALKSLDDADRKALTPTLSSHFREALRCAAENQKFLDQIINCGRVIFDDNSNYIKAMDGLNHGKVPSEHYMSKARSTLRQIVRDWSEEGRPERESCYNRVLEAMREIYPEKHERYDVKSLVCGSGLARLNWELLKDGFSVTGNEFSYFMILASNFMLNACKEKEQFTIYPYLLDFSNCWSYSDALRPVKIPDIDPSSQLDNTSRPNSFSMCAGDFVTAFEGYEQIFDTVITVFFIDTAVNPFKYIQTIKRLLKPGGRWINFGPLTYHFEDSEEDSIELPFDLLLEQIKRYGFEMEIVEENRDKPSYYTKNPWSMLGYQYLCGFFQARLPVAMEKKEDEKIVENNDVTKKRTSEQMN</sequence>
<dbReference type="Pfam" id="PF07942">
    <property type="entry name" value="CARME"/>
    <property type="match status" value="1"/>
</dbReference>
<dbReference type="InterPro" id="IPR012901">
    <property type="entry name" value="CARME"/>
</dbReference>
<comment type="similarity">
    <text evidence="1">Belongs to the carnosine N-methyltransferase family.</text>
</comment>
<dbReference type="AlphaFoldDB" id="A0A1I7SCD6"/>
<evidence type="ECO:0000313" key="6">
    <source>
        <dbReference type="Proteomes" id="UP000095284"/>
    </source>
</evidence>
<name>A0A1I7SCD6_BURXY</name>
<dbReference type="Gene3D" id="3.40.50.150">
    <property type="entry name" value="Vaccinia Virus protein VP39"/>
    <property type="match status" value="1"/>
</dbReference>
<evidence type="ECO:0000313" key="7">
    <source>
        <dbReference type="WBParaSite" id="BXY_1068700.1"/>
    </source>
</evidence>
<dbReference type="PANTHER" id="PTHR12303:SF6">
    <property type="entry name" value="CARNOSINE N-METHYLTRANSFERASE"/>
    <property type="match status" value="1"/>
</dbReference>
<proteinExistence type="inferred from homology"/>
<dbReference type="PANTHER" id="PTHR12303">
    <property type="entry name" value="CARNOSINE N-METHYLTRANSFERASE"/>
    <property type="match status" value="1"/>
</dbReference>
<reference evidence="7" key="1">
    <citation type="submission" date="2016-11" db="UniProtKB">
        <authorList>
            <consortium name="WormBaseParasite"/>
        </authorList>
    </citation>
    <scope>IDENTIFICATION</scope>
</reference>
<evidence type="ECO:0000256" key="2">
    <source>
        <dbReference type="ARBA" id="ARBA00012003"/>
    </source>
</evidence>
<accession>A0A1I7SCD6</accession>